<dbReference type="GO" id="GO:0003677">
    <property type="term" value="F:DNA binding"/>
    <property type="evidence" value="ECO:0007669"/>
    <property type="project" value="UniProtKB-KW"/>
</dbReference>
<evidence type="ECO:0000256" key="1">
    <source>
        <dbReference type="ARBA" id="ARBA00023015"/>
    </source>
</evidence>
<dbReference type="InterPro" id="IPR051011">
    <property type="entry name" value="Metal_resp_trans_reg"/>
</dbReference>
<dbReference type="AlphaFoldDB" id="A0A8E6BDF5"/>
<dbReference type="Gene3D" id="1.10.10.10">
    <property type="entry name" value="Winged helix-like DNA-binding domain superfamily/Winged helix DNA-binding domain"/>
    <property type="match status" value="1"/>
</dbReference>
<dbReference type="InterPro" id="IPR011991">
    <property type="entry name" value="ArsR-like_HTH"/>
</dbReference>
<evidence type="ECO:0000313" key="5">
    <source>
        <dbReference type="EMBL" id="QVL34895.1"/>
    </source>
</evidence>
<evidence type="ECO:0000256" key="2">
    <source>
        <dbReference type="ARBA" id="ARBA00023125"/>
    </source>
</evidence>
<gene>
    <name evidence="5" type="ORF">KIH39_10605</name>
</gene>
<dbReference type="PROSITE" id="PS50987">
    <property type="entry name" value="HTH_ARSR_2"/>
    <property type="match status" value="1"/>
</dbReference>
<dbReference type="InterPro" id="IPR001845">
    <property type="entry name" value="HTH_ArsR_DNA-bd_dom"/>
</dbReference>
<dbReference type="Pfam" id="PF01022">
    <property type="entry name" value="HTH_5"/>
    <property type="match status" value="1"/>
</dbReference>
<organism evidence="5 6">
    <name type="scientific">Telmatocola sphagniphila</name>
    <dbReference type="NCBI Taxonomy" id="1123043"/>
    <lineage>
        <taxon>Bacteria</taxon>
        <taxon>Pseudomonadati</taxon>
        <taxon>Planctomycetota</taxon>
        <taxon>Planctomycetia</taxon>
        <taxon>Gemmatales</taxon>
        <taxon>Gemmataceae</taxon>
    </lineage>
</organism>
<accession>A0A8E6BDF5</accession>
<sequence length="103" mass="11556">MTDLEQAKNCAKLLQAIAEPNRIRIIECLWAGSKNVTELHKMLDVAIVNVSHHLGVLRSAGLVQDKKQGRFVLYSLSPKYFREDPSAPKSLDLGWCQIAIPRT</sequence>
<evidence type="ECO:0000313" key="6">
    <source>
        <dbReference type="Proteomes" id="UP000676194"/>
    </source>
</evidence>
<dbReference type="SMART" id="SM00418">
    <property type="entry name" value="HTH_ARSR"/>
    <property type="match status" value="1"/>
</dbReference>
<dbReference type="KEGG" id="tsph:KIH39_10605"/>
<dbReference type="PANTHER" id="PTHR43132">
    <property type="entry name" value="ARSENICAL RESISTANCE OPERON REPRESSOR ARSR-RELATED"/>
    <property type="match status" value="1"/>
</dbReference>
<dbReference type="NCBIfam" id="NF033788">
    <property type="entry name" value="HTH_metalloreg"/>
    <property type="match status" value="1"/>
</dbReference>
<feature type="domain" description="HTH arsR-type" evidence="4">
    <location>
        <begin position="2"/>
        <end position="103"/>
    </location>
</feature>
<keyword evidence="2" id="KW-0238">DNA-binding</keyword>
<dbReference type="SUPFAM" id="SSF46785">
    <property type="entry name" value="Winged helix' DNA-binding domain"/>
    <property type="match status" value="1"/>
</dbReference>
<dbReference type="PRINTS" id="PR00778">
    <property type="entry name" value="HTHARSR"/>
</dbReference>
<proteinExistence type="predicted"/>
<keyword evidence="1" id="KW-0805">Transcription regulation</keyword>
<dbReference type="PANTHER" id="PTHR43132:SF6">
    <property type="entry name" value="HTH-TYPE TRANSCRIPTIONAL REPRESSOR CZRA"/>
    <property type="match status" value="1"/>
</dbReference>
<evidence type="ECO:0000256" key="3">
    <source>
        <dbReference type="ARBA" id="ARBA00023163"/>
    </source>
</evidence>
<dbReference type="InterPro" id="IPR036388">
    <property type="entry name" value="WH-like_DNA-bd_sf"/>
</dbReference>
<name>A0A8E6BDF5_9BACT</name>
<dbReference type="EMBL" id="CP074694">
    <property type="protein sequence ID" value="QVL34895.1"/>
    <property type="molecule type" value="Genomic_DNA"/>
</dbReference>
<evidence type="ECO:0000259" key="4">
    <source>
        <dbReference type="PROSITE" id="PS50987"/>
    </source>
</evidence>
<dbReference type="GO" id="GO:0003700">
    <property type="term" value="F:DNA-binding transcription factor activity"/>
    <property type="evidence" value="ECO:0007669"/>
    <property type="project" value="InterPro"/>
</dbReference>
<dbReference type="InterPro" id="IPR036390">
    <property type="entry name" value="WH_DNA-bd_sf"/>
</dbReference>
<reference evidence="5" key="1">
    <citation type="submission" date="2021-05" db="EMBL/GenBank/DDBJ databases">
        <title>Complete genome sequence of the cellulolytic planctomycete Telmatocola sphagniphila SP2T and characterization of the first cellulase from planctomycetes.</title>
        <authorList>
            <person name="Rakitin A.L."/>
            <person name="Beletsky A.V."/>
            <person name="Naumoff D.G."/>
            <person name="Kulichevskaya I.S."/>
            <person name="Mardanov A.V."/>
            <person name="Ravin N.V."/>
            <person name="Dedysh S.N."/>
        </authorList>
    </citation>
    <scope>NUCLEOTIDE SEQUENCE</scope>
    <source>
        <strain evidence="5">SP2T</strain>
    </source>
</reference>
<protein>
    <submittedName>
        <fullName evidence="5">Helix-turn-helix transcriptional regulator</fullName>
    </submittedName>
</protein>
<dbReference type="CDD" id="cd00090">
    <property type="entry name" value="HTH_ARSR"/>
    <property type="match status" value="1"/>
</dbReference>
<keyword evidence="3" id="KW-0804">Transcription</keyword>
<keyword evidence="6" id="KW-1185">Reference proteome</keyword>
<dbReference type="Proteomes" id="UP000676194">
    <property type="component" value="Chromosome"/>
</dbReference>